<sequence>MSWAAVLLDGFGLVALGTVLPVLLQDKEWRLTPASASGAVVRRVGGGVGVAERPVVG</sequence>
<dbReference type="RefSeq" id="WP_184690140.1">
    <property type="nucleotide sequence ID" value="NZ_JACHJN010000003.1"/>
</dbReference>
<gene>
    <name evidence="2" type="ORF">FHS29_001861</name>
</gene>
<keyword evidence="1" id="KW-0472">Membrane</keyword>
<dbReference type="Proteomes" id="UP000547510">
    <property type="component" value="Unassembled WGS sequence"/>
</dbReference>
<organism evidence="2 3">
    <name type="scientific">Saccharothrix tamanrassetensis</name>
    <dbReference type="NCBI Taxonomy" id="1051531"/>
    <lineage>
        <taxon>Bacteria</taxon>
        <taxon>Bacillati</taxon>
        <taxon>Actinomycetota</taxon>
        <taxon>Actinomycetes</taxon>
        <taxon>Pseudonocardiales</taxon>
        <taxon>Pseudonocardiaceae</taxon>
        <taxon>Saccharothrix</taxon>
    </lineage>
</organism>
<evidence type="ECO:0000313" key="2">
    <source>
        <dbReference type="EMBL" id="MBB5955280.1"/>
    </source>
</evidence>
<evidence type="ECO:0000256" key="1">
    <source>
        <dbReference type="SAM" id="Phobius"/>
    </source>
</evidence>
<name>A0A841CE61_9PSEU</name>
<reference evidence="2 3" key="1">
    <citation type="submission" date="2020-08" db="EMBL/GenBank/DDBJ databases">
        <title>Genomic Encyclopedia of Type Strains, Phase III (KMG-III): the genomes of soil and plant-associated and newly described type strains.</title>
        <authorList>
            <person name="Whitman W."/>
        </authorList>
    </citation>
    <scope>NUCLEOTIDE SEQUENCE [LARGE SCALE GENOMIC DNA]</scope>
    <source>
        <strain evidence="2 3">CECT 8640</strain>
    </source>
</reference>
<accession>A0A841CE61</accession>
<protein>
    <submittedName>
        <fullName evidence="2">Uncharacterized protein</fullName>
    </submittedName>
</protein>
<evidence type="ECO:0000313" key="3">
    <source>
        <dbReference type="Proteomes" id="UP000547510"/>
    </source>
</evidence>
<feature type="transmembrane region" description="Helical" evidence="1">
    <location>
        <begin position="6"/>
        <end position="24"/>
    </location>
</feature>
<proteinExistence type="predicted"/>
<dbReference type="AlphaFoldDB" id="A0A841CE61"/>
<keyword evidence="3" id="KW-1185">Reference proteome</keyword>
<keyword evidence="1" id="KW-0812">Transmembrane</keyword>
<comment type="caution">
    <text evidence="2">The sequence shown here is derived from an EMBL/GenBank/DDBJ whole genome shotgun (WGS) entry which is preliminary data.</text>
</comment>
<keyword evidence="1" id="KW-1133">Transmembrane helix</keyword>
<dbReference type="EMBL" id="JACHJN010000003">
    <property type="protein sequence ID" value="MBB5955280.1"/>
    <property type="molecule type" value="Genomic_DNA"/>
</dbReference>